<comment type="caution">
    <text evidence="2">The sequence shown here is derived from an EMBL/GenBank/DDBJ whole genome shotgun (WGS) entry which is preliminary data.</text>
</comment>
<feature type="region of interest" description="Disordered" evidence="1">
    <location>
        <begin position="71"/>
        <end position="91"/>
    </location>
</feature>
<evidence type="ECO:0000313" key="2">
    <source>
        <dbReference type="EMBL" id="GLA56032.1"/>
    </source>
</evidence>
<evidence type="ECO:0000256" key="1">
    <source>
        <dbReference type="SAM" id="MobiDB-lite"/>
    </source>
</evidence>
<proteinExistence type="predicted"/>
<sequence length="231" mass="26100">MLEQQQTWLVNGLRVMYHRALEGEGWPGEPLNCEANGRFLKHDLLTRLGVLHQAKDERFEANTEVMQHDLWRQNAGRMPRQESSDSSSESAQSPILPFCFLDPFARQLSSTQLNFSKTSQAQRPMIKSEPQMAPTNPAFAAPMTMQGVVDPLALQTPQQRPSNNFGAFEDLDLIGAFEYTNLSFDDQVPLPMFDRQLRMGCMLSLSYMDTADGYEVINQFSIANAPEFTST</sequence>
<gene>
    <name evidence="2" type="ORF">AnigIFM63604_003973</name>
</gene>
<accession>A0A9W6AAF8</accession>
<evidence type="ECO:0000313" key="3">
    <source>
        <dbReference type="Proteomes" id="UP001144191"/>
    </source>
</evidence>
<reference evidence="2" key="1">
    <citation type="submission" date="2022-07" db="EMBL/GenBank/DDBJ databases">
        <title>Taxonomy of Aspergillus series Nigri: significant species reduction supported by multi-species coalescent approaches.</title>
        <authorList>
            <person name="Bian C."/>
            <person name="Kusuya Y."/>
            <person name="Sklenar F."/>
            <person name="D'hooge E."/>
            <person name="Yaguchi T."/>
            <person name="Takahashi H."/>
            <person name="Hubka V."/>
        </authorList>
    </citation>
    <scope>NUCLEOTIDE SEQUENCE</scope>
    <source>
        <strain evidence="2">IFM 63604</strain>
    </source>
</reference>
<dbReference type="AlphaFoldDB" id="A0A9W6AAF8"/>
<organism evidence="2 3">
    <name type="scientific">Aspergillus niger</name>
    <dbReference type="NCBI Taxonomy" id="5061"/>
    <lineage>
        <taxon>Eukaryota</taxon>
        <taxon>Fungi</taxon>
        <taxon>Dikarya</taxon>
        <taxon>Ascomycota</taxon>
        <taxon>Pezizomycotina</taxon>
        <taxon>Eurotiomycetes</taxon>
        <taxon>Eurotiomycetidae</taxon>
        <taxon>Eurotiales</taxon>
        <taxon>Aspergillaceae</taxon>
        <taxon>Aspergillus</taxon>
        <taxon>Aspergillus subgen. Circumdati</taxon>
    </lineage>
</organism>
<dbReference type="Proteomes" id="UP001144191">
    <property type="component" value="Unassembled WGS sequence"/>
</dbReference>
<name>A0A9W6AAF8_ASPNG</name>
<dbReference type="EMBL" id="BRPB01000209">
    <property type="protein sequence ID" value="GLA56032.1"/>
    <property type="molecule type" value="Genomic_DNA"/>
</dbReference>
<protein>
    <submittedName>
        <fullName evidence="2">Uncharacterized protein</fullName>
    </submittedName>
</protein>